<reference evidence="5 6" key="1">
    <citation type="submission" date="2020-07" db="EMBL/GenBank/DDBJ databases">
        <title>isolation of Luteimonas sp. SJ-16.</title>
        <authorList>
            <person name="Huang X.-X."/>
            <person name="Xu L."/>
            <person name="Sun J.-Q."/>
        </authorList>
    </citation>
    <scope>NUCLEOTIDE SEQUENCE [LARGE SCALE GENOMIC DNA]</scope>
    <source>
        <strain evidence="5 6">SJ-16</strain>
    </source>
</reference>
<dbReference type="NCBIfam" id="NF033788">
    <property type="entry name" value="HTH_metalloreg"/>
    <property type="match status" value="1"/>
</dbReference>
<sequence length="107" mass="10977">MEHETATGALSALGHSTRLAVFRLLVQAGRSGRLAGDIATALDLPGATLSFHLKELASAGLITGEQRGRTICYRADFDAMNALVGYLTENCCAGDEGACPPAAGCAP</sequence>
<dbReference type="AlphaFoldDB" id="A0A7Z0QQN9"/>
<dbReference type="CDD" id="cd00090">
    <property type="entry name" value="HTH_ARSR"/>
    <property type="match status" value="1"/>
</dbReference>
<dbReference type="Gene3D" id="1.10.10.10">
    <property type="entry name" value="Winged helix-like DNA-binding domain superfamily/Winged helix DNA-binding domain"/>
    <property type="match status" value="1"/>
</dbReference>
<keyword evidence="6" id="KW-1185">Reference proteome</keyword>
<dbReference type="SMART" id="SM00418">
    <property type="entry name" value="HTH_ARSR"/>
    <property type="match status" value="1"/>
</dbReference>
<comment type="caution">
    <text evidence="5">The sequence shown here is derived from an EMBL/GenBank/DDBJ whole genome shotgun (WGS) entry which is preliminary data.</text>
</comment>
<dbReference type="InterPro" id="IPR051011">
    <property type="entry name" value="Metal_resp_trans_reg"/>
</dbReference>
<feature type="domain" description="HTH arsR-type" evidence="4">
    <location>
        <begin position="1"/>
        <end position="95"/>
    </location>
</feature>
<gene>
    <name evidence="5" type="ORF">H0E82_04190</name>
</gene>
<dbReference type="PROSITE" id="PS50987">
    <property type="entry name" value="HTH_ARSR_2"/>
    <property type="match status" value="1"/>
</dbReference>
<dbReference type="InterPro" id="IPR001845">
    <property type="entry name" value="HTH_ArsR_DNA-bd_dom"/>
</dbReference>
<dbReference type="InterPro" id="IPR036388">
    <property type="entry name" value="WH-like_DNA-bd_sf"/>
</dbReference>
<accession>A0A7Z0QQN9</accession>
<dbReference type="GO" id="GO:0003700">
    <property type="term" value="F:DNA-binding transcription factor activity"/>
    <property type="evidence" value="ECO:0007669"/>
    <property type="project" value="InterPro"/>
</dbReference>
<dbReference type="PANTHER" id="PTHR43132">
    <property type="entry name" value="ARSENICAL RESISTANCE OPERON REPRESSOR ARSR-RELATED"/>
    <property type="match status" value="1"/>
</dbReference>
<evidence type="ECO:0000256" key="3">
    <source>
        <dbReference type="ARBA" id="ARBA00023163"/>
    </source>
</evidence>
<dbReference type="InterPro" id="IPR036390">
    <property type="entry name" value="WH_DNA-bd_sf"/>
</dbReference>
<evidence type="ECO:0000256" key="1">
    <source>
        <dbReference type="ARBA" id="ARBA00023015"/>
    </source>
</evidence>
<dbReference type="Proteomes" id="UP000589896">
    <property type="component" value="Unassembled WGS sequence"/>
</dbReference>
<dbReference type="Pfam" id="PF12840">
    <property type="entry name" value="HTH_20"/>
    <property type="match status" value="1"/>
</dbReference>
<evidence type="ECO:0000259" key="4">
    <source>
        <dbReference type="PROSITE" id="PS50987"/>
    </source>
</evidence>
<dbReference type="SUPFAM" id="SSF46785">
    <property type="entry name" value="Winged helix' DNA-binding domain"/>
    <property type="match status" value="1"/>
</dbReference>
<keyword evidence="2" id="KW-0238">DNA-binding</keyword>
<evidence type="ECO:0000256" key="2">
    <source>
        <dbReference type="ARBA" id="ARBA00023125"/>
    </source>
</evidence>
<dbReference type="RefSeq" id="WP_180544108.1">
    <property type="nucleotide sequence ID" value="NZ_JACCJZ010000010.1"/>
</dbReference>
<evidence type="ECO:0000313" key="6">
    <source>
        <dbReference type="Proteomes" id="UP000589896"/>
    </source>
</evidence>
<organism evidence="5 6">
    <name type="scientific">Luteimonas deserti</name>
    <dbReference type="NCBI Taxonomy" id="2752306"/>
    <lineage>
        <taxon>Bacteria</taxon>
        <taxon>Pseudomonadati</taxon>
        <taxon>Pseudomonadota</taxon>
        <taxon>Gammaproteobacteria</taxon>
        <taxon>Lysobacterales</taxon>
        <taxon>Lysobacteraceae</taxon>
        <taxon>Luteimonas</taxon>
    </lineage>
</organism>
<protein>
    <submittedName>
        <fullName evidence="5">Winged helix-turn-helix transcriptional regulator</fullName>
    </submittedName>
</protein>
<name>A0A7Z0QQN9_9GAMM</name>
<proteinExistence type="predicted"/>
<dbReference type="GO" id="GO:0003677">
    <property type="term" value="F:DNA binding"/>
    <property type="evidence" value="ECO:0007669"/>
    <property type="project" value="UniProtKB-KW"/>
</dbReference>
<keyword evidence="1" id="KW-0805">Transcription regulation</keyword>
<dbReference type="InterPro" id="IPR011991">
    <property type="entry name" value="ArsR-like_HTH"/>
</dbReference>
<dbReference type="EMBL" id="JACCJZ010000010">
    <property type="protein sequence ID" value="NYZ61965.1"/>
    <property type="molecule type" value="Genomic_DNA"/>
</dbReference>
<dbReference type="PRINTS" id="PR00778">
    <property type="entry name" value="HTHARSR"/>
</dbReference>
<dbReference type="PANTHER" id="PTHR43132:SF2">
    <property type="entry name" value="ARSENICAL RESISTANCE OPERON REPRESSOR ARSR-RELATED"/>
    <property type="match status" value="1"/>
</dbReference>
<evidence type="ECO:0000313" key="5">
    <source>
        <dbReference type="EMBL" id="NYZ61965.1"/>
    </source>
</evidence>
<keyword evidence="3" id="KW-0804">Transcription</keyword>